<evidence type="ECO:0000313" key="2">
    <source>
        <dbReference type="Proteomes" id="UP000814128"/>
    </source>
</evidence>
<name>A0ACB8QMD8_9AGAM</name>
<gene>
    <name evidence="1" type="ORF">K488DRAFT_70324</name>
</gene>
<keyword evidence="2" id="KW-1185">Reference proteome</keyword>
<comment type="caution">
    <text evidence="1">The sequence shown here is derived from an EMBL/GenBank/DDBJ whole genome shotgun (WGS) entry which is preliminary data.</text>
</comment>
<sequence>MSASLKLPISSVLQGGYAHPLSREWQARKKIDKSMLMYPIFITDEPSARVEVPSLPGQCRWGVDRLEEFLGPLVKKGLKSVILFGVPLNCAKDASGTPADDPEGPVILAIKKLRTLFPDLYIACDVCLCEYTSHGHCGLLNGDGTLQAEPSANRVADVALSYAKAGAHCVAPSDMMDGRIRMIKQKLLDAGYANRCLLMSYSAKFASGLYGPFRDAAGSAPSFGDRKCYQLPPAAKGLARRAIQRDMAEGADIIMVKPSLPYLDILADAAQLAPDHPLAAYQVSGEYAMIVAGARAGVYDLRAMAFETTESILRAGATLVLTYFTPQFLDWLDE</sequence>
<reference evidence="1" key="1">
    <citation type="submission" date="2021-02" db="EMBL/GenBank/DDBJ databases">
        <authorList>
            <consortium name="DOE Joint Genome Institute"/>
            <person name="Ahrendt S."/>
            <person name="Looney B.P."/>
            <person name="Miyauchi S."/>
            <person name="Morin E."/>
            <person name="Drula E."/>
            <person name="Courty P.E."/>
            <person name="Chicoki N."/>
            <person name="Fauchery L."/>
            <person name="Kohler A."/>
            <person name="Kuo A."/>
            <person name="Labutti K."/>
            <person name="Pangilinan J."/>
            <person name="Lipzen A."/>
            <person name="Riley R."/>
            <person name="Andreopoulos W."/>
            <person name="He G."/>
            <person name="Johnson J."/>
            <person name="Barry K.W."/>
            <person name="Grigoriev I.V."/>
            <person name="Nagy L."/>
            <person name="Hibbett D."/>
            <person name="Henrissat B."/>
            <person name="Matheny P.B."/>
            <person name="Labbe J."/>
            <person name="Martin F."/>
        </authorList>
    </citation>
    <scope>NUCLEOTIDE SEQUENCE</scope>
    <source>
        <strain evidence="1">EC-137</strain>
    </source>
</reference>
<reference evidence="1" key="2">
    <citation type="journal article" date="2022" name="New Phytol.">
        <title>Evolutionary transition to the ectomycorrhizal habit in the genomes of a hyperdiverse lineage of mushroom-forming fungi.</title>
        <authorList>
            <person name="Looney B."/>
            <person name="Miyauchi S."/>
            <person name="Morin E."/>
            <person name="Drula E."/>
            <person name="Courty P.E."/>
            <person name="Kohler A."/>
            <person name="Kuo A."/>
            <person name="LaButti K."/>
            <person name="Pangilinan J."/>
            <person name="Lipzen A."/>
            <person name="Riley R."/>
            <person name="Andreopoulos W."/>
            <person name="He G."/>
            <person name="Johnson J."/>
            <person name="Nolan M."/>
            <person name="Tritt A."/>
            <person name="Barry K.W."/>
            <person name="Grigoriev I.V."/>
            <person name="Nagy L.G."/>
            <person name="Hibbett D."/>
            <person name="Henrissat B."/>
            <person name="Matheny P.B."/>
            <person name="Labbe J."/>
            <person name="Martin F.M."/>
        </authorList>
    </citation>
    <scope>NUCLEOTIDE SEQUENCE</scope>
    <source>
        <strain evidence="1">EC-137</strain>
    </source>
</reference>
<accession>A0ACB8QMD8</accession>
<proteinExistence type="predicted"/>
<evidence type="ECO:0000313" key="1">
    <source>
        <dbReference type="EMBL" id="KAI0032807.1"/>
    </source>
</evidence>
<dbReference type="Proteomes" id="UP000814128">
    <property type="component" value="Unassembled WGS sequence"/>
</dbReference>
<organism evidence="1 2">
    <name type="scientific">Vararia minispora EC-137</name>
    <dbReference type="NCBI Taxonomy" id="1314806"/>
    <lineage>
        <taxon>Eukaryota</taxon>
        <taxon>Fungi</taxon>
        <taxon>Dikarya</taxon>
        <taxon>Basidiomycota</taxon>
        <taxon>Agaricomycotina</taxon>
        <taxon>Agaricomycetes</taxon>
        <taxon>Russulales</taxon>
        <taxon>Lachnocladiaceae</taxon>
        <taxon>Vararia</taxon>
    </lineage>
</organism>
<dbReference type="EMBL" id="MU273535">
    <property type="protein sequence ID" value="KAI0032807.1"/>
    <property type="molecule type" value="Genomic_DNA"/>
</dbReference>
<protein>
    <submittedName>
        <fullName evidence="1">Tetrapyrrole biosynthesis porphobilinogen synthase</fullName>
    </submittedName>
</protein>